<reference evidence="2" key="1">
    <citation type="journal article" date="2023" name="Front. Plant Sci.">
        <title>Chromosomal-level genome assembly of Melastoma candidum provides insights into trichome evolution.</title>
        <authorList>
            <person name="Zhong Y."/>
            <person name="Wu W."/>
            <person name="Sun C."/>
            <person name="Zou P."/>
            <person name="Liu Y."/>
            <person name="Dai S."/>
            <person name="Zhou R."/>
        </authorList>
    </citation>
    <scope>NUCLEOTIDE SEQUENCE [LARGE SCALE GENOMIC DNA]</scope>
</reference>
<protein>
    <submittedName>
        <fullName evidence="1">Uncharacterized protein</fullName>
    </submittedName>
</protein>
<dbReference type="EMBL" id="CM042880">
    <property type="protein sequence ID" value="KAI4387819.1"/>
    <property type="molecule type" value="Genomic_DNA"/>
</dbReference>
<dbReference type="Proteomes" id="UP001057402">
    <property type="component" value="Chromosome 1"/>
</dbReference>
<comment type="caution">
    <text evidence="1">The sequence shown here is derived from an EMBL/GenBank/DDBJ whole genome shotgun (WGS) entry which is preliminary data.</text>
</comment>
<name>A0ACB9S9T7_9MYRT</name>
<sequence length="137" mass="15002">MVEYDDLFTPLSPLAEDIPSNIEVRTVVPAENISEKGSTEEVNGNDRAATSQEANLASNEQISNVGEFLSFSCFRLLSSSSSSSSSSSVGLGWLPSRVIYKSLKSHSFPPPSTTSIWVKEEEEEEEAARFLQHPFLS</sequence>
<evidence type="ECO:0000313" key="2">
    <source>
        <dbReference type="Proteomes" id="UP001057402"/>
    </source>
</evidence>
<organism evidence="1 2">
    <name type="scientific">Melastoma candidum</name>
    <dbReference type="NCBI Taxonomy" id="119954"/>
    <lineage>
        <taxon>Eukaryota</taxon>
        <taxon>Viridiplantae</taxon>
        <taxon>Streptophyta</taxon>
        <taxon>Embryophyta</taxon>
        <taxon>Tracheophyta</taxon>
        <taxon>Spermatophyta</taxon>
        <taxon>Magnoliopsida</taxon>
        <taxon>eudicotyledons</taxon>
        <taxon>Gunneridae</taxon>
        <taxon>Pentapetalae</taxon>
        <taxon>rosids</taxon>
        <taxon>malvids</taxon>
        <taxon>Myrtales</taxon>
        <taxon>Melastomataceae</taxon>
        <taxon>Melastomatoideae</taxon>
        <taxon>Melastomateae</taxon>
        <taxon>Melastoma</taxon>
    </lineage>
</organism>
<evidence type="ECO:0000313" key="1">
    <source>
        <dbReference type="EMBL" id="KAI4387819.1"/>
    </source>
</evidence>
<gene>
    <name evidence="1" type="ORF">MLD38_000218</name>
</gene>
<keyword evidence="2" id="KW-1185">Reference proteome</keyword>
<accession>A0ACB9S9T7</accession>
<proteinExistence type="predicted"/>